<protein>
    <submittedName>
        <fullName evidence="4">Dedicator of cytokinesis protein 2-like</fullName>
    </submittedName>
</protein>
<dbReference type="PaxDb" id="121845-A0A3Q0JPC3"/>
<evidence type="ECO:0000259" key="2">
    <source>
        <dbReference type="PROSITE" id="PS51651"/>
    </source>
</evidence>
<proteinExistence type="inferred from homology"/>
<dbReference type="GeneID" id="113473864"/>
<keyword evidence="3" id="KW-1185">Reference proteome</keyword>
<dbReference type="GO" id="GO:0005886">
    <property type="term" value="C:plasma membrane"/>
    <property type="evidence" value="ECO:0007669"/>
    <property type="project" value="TreeGrafter"/>
</dbReference>
<dbReference type="GO" id="GO:0005737">
    <property type="term" value="C:cytoplasm"/>
    <property type="evidence" value="ECO:0007669"/>
    <property type="project" value="TreeGrafter"/>
</dbReference>
<accession>A0A3Q0JPC3</accession>
<sequence length="66" mass="7345">VAPIQFACETIDNVNKDVKALISQYVSDPKRNINPLSMRLQGTIDANVMGGIAKYQQAFFTPEFAR</sequence>
<dbReference type="Proteomes" id="UP000079169">
    <property type="component" value="Unplaced"/>
</dbReference>
<dbReference type="Pfam" id="PF20421">
    <property type="entry name" value="DHR-2_Lobe_C"/>
    <property type="match status" value="1"/>
</dbReference>
<evidence type="ECO:0000313" key="3">
    <source>
        <dbReference type="Proteomes" id="UP000079169"/>
    </source>
</evidence>
<dbReference type="GO" id="GO:0005085">
    <property type="term" value="F:guanyl-nucleotide exchange factor activity"/>
    <property type="evidence" value="ECO:0007669"/>
    <property type="project" value="InterPro"/>
</dbReference>
<dbReference type="PANTHER" id="PTHR45653:SF12">
    <property type="entry name" value="SPONGE, ISOFORM E"/>
    <property type="match status" value="1"/>
</dbReference>
<name>A0A3Q0JPC3_DIACI</name>
<feature type="non-terminal residue" evidence="4">
    <location>
        <position position="66"/>
    </location>
</feature>
<dbReference type="InterPro" id="IPR026791">
    <property type="entry name" value="DOCK"/>
</dbReference>
<dbReference type="InterPro" id="IPR027357">
    <property type="entry name" value="DOCKER_dom"/>
</dbReference>
<evidence type="ECO:0000256" key="1">
    <source>
        <dbReference type="PROSITE-ProRule" id="PRU00984"/>
    </source>
</evidence>
<comment type="similarity">
    <text evidence="1">Belongs to the DOCK family.</text>
</comment>
<dbReference type="GO" id="GO:0031267">
    <property type="term" value="F:small GTPase binding"/>
    <property type="evidence" value="ECO:0007669"/>
    <property type="project" value="TreeGrafter"/>
</dbReference>
<evidence type="ECO:0000313" key="4">
    <source>
        <dbReference type="RefSeq" id="XP_026689103.1"/>
    </source>
</evidence>
<dbReference type="RefSeq" id="XP_026689103.1">
    <property type="nucleotide sequence ID" value="XM_026833302.1"/>
</dbReference>
<dbReference type="GO" id="GO:0007264">
    <property type="term" value="P:small GTPase-mediated signal transduction"/>
    <property type="evidence" value="ECO:0007669"/>
    <property type="project" value="InterPro"/>
</dbReference>
<dbReference type="InterPro" id="IPR046773">
    <property type="entry name" value="DOCKER_Lobe_C"/>
</dbReference>
<feature type="non-terminal residue" evidence="4">
    <location>
        <position position="1"/>
    </location>
</feature>
<dbReference type="Gene3D" id="1.20.58.740">
    <property type="match status" value="1"/>
</dbReference>
<dbReference type="AlphaFoldDB" id="A0A3Q0JPC3"/>
<dbReference type="PROSITE" id="PS51651">
    <property type="entry name" value="DOCKER"/>
    <property type="match status" value="1"/>
</dbReference>
<organism evidence="3 4">
    <name type="scientific">Diaphorina citri</name>
    <name type="common">Asian citrus psyllid</name>
    <dbReference type="NCBI Taxonomy" id="121845"/>
    <lineage>
        <taxon>Eukaryota</taxon>
        <taxon>Metazoa</taxon>
        <taxon>Ecdysozoa</taxon>
        <taxon>Arthropoda</taxon>
        <taxon>Hexapoda</taxon>
        <taxon>Insecta</taxon>
        <taxon>Pterygota</taxon>
        <taxon>Neoptera</taxon>
        <taxon>Paraneoptera</taxon>
        <taxon>Hemiptera</taxon>
        <taxon>Sternorrhyncha</taxon>
        <taxon>Psylloidea</taxon>
        <taxon>Psyllidae</taxon>
        <taxon>Diaphorininae</taxon>
        <taxon>Diaphorina</taxon>
    </lineage>
</organism>
<dbReference type="STRING" id="121845.A0A3Q0JPC3"/>
<dbReference type="KEGG" id="dci:113473864"/>
<feature type="domain" description="DOCKER" evidence="2">
    <location>
        <begin position="1"/>
        <end position="66"/>
    </location>
</feature>
<gene>
    <name evidence="4" type="primary">LOC113473864</name>
</gene>
<dbReference type="PANTHER" id="PTHR45653">
    <property type="entry name" value="DEDICATOR OF CYTOKINESIS"/>
    <property type="match status" value="1"/>
</dbReference>
<reference evidence="4" key="1">
    <citation type="submission" date="2025-08" db="UniProtKB">
        <authorList>
            <consortium name="RefSeq"/>
        </authorList>
    </citation>
    <scope>IDENTIFICATION</scope>
</reference>
<dbReference type="InterPro" id="IPR043162">
    <property type="entry name" value="DOCK_C_lobe_C"/>
</dbReference>